<dbReference type="CDD" id="cd00086">
    <property type="entry name" value="homeodomain"/>
    <property type="match status" value="1"/>
</dbReference>
<dbReference type="InterPro" id="IPR006563">
    <property type="entry name" value="POX_dom"/>
</dbReference>
<dbReference type="SMART" id="SM00389">
    <property type="entry name" value="HOX"/>
    <property type="match status" value="1"/>
</dbReference>
<accession>A0A1Q3B3S4</accession>
<evidence type="ECO:0000256" key="9">
    <source>
        <dbReference type="SAM" id="MobiDB-lite"/>
    </source>
</evidence>
<dbReference type="InterPro" id="IPR009057">
    <property type="entry name" value="Homeodomain-like_sf"/>
</dbReference>
<dbReference type="PROSITE" id="PS50071">
    <property type="entry name" value="HOMEOBOX_2"/>
    <property type="match status" value="1"/>
</dbReference>
<keyword evidence="5 8" id="KW-0371">Homeobox</keyword>
<dbReference type="Gene3D" id="1.10.10.60">
    <property type="entry name" value="Homeodomain-like"/>
    <property type="match status" value="1"/>
</dbReference>
<keyword evidence="3" id="KW-0805">Transcription regulation</keyword>
<dbReference type="AlphaFoldDB" id="A0A1Q3B3S4"/>
<comment type="subcellular location">
    <subcellularLocation>
        <location evidence="1 8">Nucleus</location>
    </subcellularLocation>
</comment>
<proteinExistence type="inferred from homology"/>
<feature type="region of interest" description="Disordered" evidence="9">
    <location>
        <begin position="485"/>
        <end position="513"/>
    </location>
</feature>
<keyword evidence="7 8" id="KW-0539">Nucleus</keyword>
<dbReference type="EMBL" id="BDDD01000267">
    <property type="protein sequence ID" value="GAV62647.1"/>
    <property type="molecule type" value="Genomic_DNA"/>
</dbReference>
<dbReference type="InterPro" id="IPR001356">
    <property type="entry name" value="HD"/>
</dbReference>
<dbReference type="GO" id="GO:0006355">
    <property type="term" value="P:regulation of DNA-templated transcription"/>
    <property type="evidence" value="ECO:0007669"/>
    <property type="project" value="InterPro"/>
</dbReference>
<dbReference type="PANTHER" id="PTHR11850">
    <property type="entry name" value="HOMEOBOX PROTEIN TRANSCRIPTION FACTORS"/>
    <property type="match status" value="1"/>
</dbReference>
<feature type="DNA-binding region" description="Homeobox" evidence="8">
    <location>
        <begin position="637"/>
        <end position="699"/>
    </location>
</feature>
<feature type="region of interest" description="Disordered" evidence="9">
    <location>
        <begin position="711"/>
        <end position="739"/>
    </location>
</feature>
<dbReference type="InterPro" id="IPR008422">
    <property type="entry name" value="KN_HD"/>
</dbReference>
<reference evidence="12" key="1">
    <citation type="submission" date="2016-04" db="EMBL/GenBank/DDBJ databases">
        <title>Cephalotus genome sequencing.</title>
        <authorList>
            <person name="Fukushima K."/>
            <person name="Hasebe M."/>
            <person name="Fang X."/>
        </authorList>
    </citation>
    <scope>NUCLEOTIDE SEQUENCE [LARGE SCALE GENOMIC DNA]</scope>
    <source>
        <strain evidence="12">cv. St1</strain>
    </source>
</reference>
<gene>
    <name evidence="11" type="ORF">CFOL_v3_06170</name>
</gene>
<dbReference type="InParanoid" id="A0A1Q3B3S4"/>
<feature type="domain" description="Homeobox" evidence="10">
    <location>
        <begin position="635"/>
        <end position="698"/>
    </location>
</feature>
<sequence>METSNFRPESHVAQRSRRDKLRIPHSSTSIHRLDEYPNNLEHSSVHSGLDPDLVEVRNVRIANFLYDPVHIPPEIINFSTNSNVLSAQRHAILHQELGGDQTVRSIQAGDASLANVPRSVASDFNASSRATGDPQGCGNWKNIDLEQNVEWLVNYASGSSTSRGSNQSPMFVGDVLPNDVRVSNNGTSTHYMDHKYSGYQSIQSIKSTKPSSQISSLDDPKHYGDMHFASSSLHQNSLQDVVTIASVGSQRLDIPSLANHNVRENAYGSWTDDGNDLVLRPIYGNQSNASNIENYGDLMNRPVGNCRHWNGEMAFMSRKSNEELSNVATDANTRELSLSLSSDPRSKLHLAQFGGECESQDSPSRINAFKEPQDSMTMRPNCVYNSMPKPSVISKLCVGTSTYVEGNRGPLGPFTGYATILKSSRFLRPAQELLNEFCNSSGLKFDKTYDVPERISGEMNASASASADGVIAVDREVRAEINDNSGVLSSTNHSSNEISGDCGVRSSSSESYRPGYHQKKAKLLYLQEEVCRKYKQYHQQMQMVVSSFESVAGLSAATPYVSLALKTVSRNFRYLKNAISDQLMHLKKALGEDLLSPTSGGASCSKNNRNLSHMDKLFQKHKSCGGDVSILEPQQQIWRPQRGLPERSVAILKAWLFEHFLHPYPTDTDKHMLAAQAGLSRNQVSNWFINARVRVWKPMVEEIHMLETKGSAEVNRNTSKNEGKLTAEGTSRPNSRQPMNKLGINAMSETQLEYSGMDNLVGIGDGLGVDQWTHEKRSRVECQVPASMDRSVMGFVPYQRGGVEIGGLGAVSLTLGLRHGVESAHQQQQLKQQEDQLRRQFGGPMIHDFVG</sequence>
<evidence type="ECO:0000256" key="4">
    <source>
        <dbReference type="ARBA" id="ARBA00023125"/>
    </source>
</evidence>
<keyword evidence="4 8" id="KW-0238">DNA-binding</keyword>
<evidence type="ECO:0000256" key="7">
    <source>
        <dbReference type="ARBA" id="ARBA00023242"/>
    </source>
</evidence>
<organism evidence="11 12">
    <name type="scientific">Cephalotus follicularis</name>
    <name type="common">Albany pitcher plant</name>
    <dbReference type="NCBI Taxonomy" id="3775"/>
    <lineage>
        <taxon>Eukaryota</taxon>
        <taxon>Viridiplantae</taxon>
        <taxon>Streptophyta</taxon>
        <taxon>Embryophyta</taxon>
        <taxon>Tracheophyta</taxon>
        <taxon>Spermatophyta</taxon>
        <taxon>Magnoliopsida</taxon>
        <taxon>eudicotyledons</taxon>
        <taxon>Gunneridae</taxon>
        <taxon>Pentapetalae</taxon>
        <taxon>rosids</taxon>
        <taxon>fabids</taxon>
        <taxon>Oxalidales</taxon>
        <taxon>Cephalotaceae</taxon>
        <taxon>Cephalotus</taxon>
    </lineage>
</organism>
<dbReference type="SMART" id="SM00574">
    <property type="entry name" value="POX"/>
    <property type="match status" value="1"/>
</dbReference>
<feature type="region of interest" description="Disordered" evidence="9">
    <location>
        <begin position="1"/>
        <end position="29"/>
    </location>
</feature>
<dbReference type="FunCoup" id="A0A1Q3B3S4">
    <property type="interactions" value="13"/>
</dbReference>
<evidence type="ECO:0000313" key="12">
    <source>
        <dbReference type="Proteomes" id="UP000187406"/>
    </source>
</evidence>
<feature type="compositionally biased region" description="Polar residues" evidence="9">
    <location>
        <begin position="728"/>
        <end position="738"/>
    </location>
</feature>
<protein>
    <submittedName>
        <fullName evidence="11">Homeobox_KN domain-containing protein/POX domain-containing protein</fullName>
    </submittedName>
</protein>
<dbReference type="SUPFAM" id="SSF46689">
    <property type="entry name" value="Homeodomain-like"/>
    <property type="match status" value="1"/>
</dbReference>
<dbReference type="InterPro" id="IPR050224">
    <property type="entry name" value="TALE_homeobox"/>
</dbReference>
<dbReference type="OrthoDB" id="10056939at2759"/>
<comment type="similarity">
    <text evidence="2">Belongs to the TALE/BELL homeobox family.</text>
</comment>
<name>A0A1Q3B3S4_CEPFO</name>
<evidence type="ECO:0000313" key="11">
    <source>
        <dbReference type="EMBL" id="GAV62647.1"/>
    </source>
</evidence>
<evidence type="ECO:0000256" key="5">
    <source>
        <dbReference type="ARBA" id="ARBA00023155"/>
    </source>
</evidence>
<evidence type="ECO:0000256" key="6">
    <source>
        <dbReference type="ARBA" id="ARBA00023163"/>
    </source>
</evidence>
<evidence type="ECO:0000256" key="2">
    <source>
        <dbReference type="ARBA" id="ARBA00006454"/>
    </source>
</evidence>
<evidence type="ECO:0000256" key="8">
    <source>
        <dbReference type="PROSITE-ProRule" id="PRU00108"/>
    </source>
</evidence>
<keyword evidence="12" id="KW-1185">Reference proteome</keyword>
<dbReference type="FunFam" id="1.10.10.60:FF:000117">
    <property type="entry name" value="BEL1-like homeodomain protein 9"/>
    <property type="match status" value="1"/>
</dbReference>
<feature type="compositionally biased region" description="Polar residues" evidence="9">
    <location>
        <begin position="485"/>
        <end position="498"/>
    </location>
</feature>
<dbReference type="GO" id="GO:0005634">
    <property type="term" value="C:nucleus"/>
    <property type="evidence" value="ECO:0007669"/>
    <property type="project" value="UniProtKB-SubCell"/>
</dbReference>
<dbReference type="Proteomes" id="UP000187406">
    <property type="component" value="Unassembled WGS sequence"/>
</dbReference>
<dbReference type="Pfam" id="PF05920">
    <property type="entry name" value="Homeobox_KN"/>
    <property type="match status" value="1"/>
</dbReference>
<evidence type="ECO:0000259" key="10">
    <source>
        <dbReference type="PROSITE" id="PS50071"/>
    </source>
</evidence>
<dbReference type="Pfam" id="PF07526">
    <property type="entry name" value="POX"/>
    <property type="match status" value="1"/>
</dbReference>
<comment type="caution">
    <text evidence="11">The sequence shown here is derived from an EMBL/GenBank/DDBJ whole genome shotgun (WGS) entry which is preliminary data.</text>
</comment>
<evidence type="ECO:0000256" key="3">
    <source>
        <dbReference type="ARBA" id="ARBA00023015"/>
    </source>
</evidence>
<dbReference type="STRING" id="3775.A0A1Q3B3S4"/>
<dbReference type="GO" id="GO:0003677">
    <property type="term" value="F:DNA binding"/>
    <property type="evidence" value="ECO:0007669"/>
    <property type="project" value="UniProtKB-UniRule"/>
</dbReference>
<evidence type="ECO:0000256" key="1">
    <source>
        <dbReference type="ARBA" id="ARBA00004123"/>
    </source>
</evidence>
<keyword evidence="6" id="KW-0804">Transcription</keyword>